<reference evidence="2" key="1">
    <citation type="submission" date="2019-11" db="EMBL/GenBank/DDBJ databases">
        <authorList>
            <person name="Feng L."/>
        </authorList>
    </citation>
    <scope>NUCLEOTIDE SEQUENCE</scope>
    <source>
        <strain evidence="2">FplautiiLFYP42</strain>
    </source>
</reference>
<feature type="chain" id="PRO_5027031774" evidence="1">
    <location>
        <begin position="39"/>
        <end position="362"/>
    </location>
</feature>
<accession>A0A6N3GSS8</accession>
<protein>
    <submittedName>
        <fullName evidence="2">Uncharacterized protein</fullName>
    </submittedName>
</protein>
<dbReference type="AlphaFoldDB" id="A0A6N3GSS8"/>
<dbReference type="RefSeq" id="WP_156622268.1">
    <property type="nucleotide sequence ID" value="NZ_CACRUB010000051.1"/>
</dbReference>
<dbReference type="Pfam" id="PF16425">
    <property type="entry name" value="DUF5022"/>
    <property type="match status" value="1"/>
</dbReference>
<keyword evidence="1" id="KW-0732">Signal</keyword>
<dbReference type="InterPro" id="IPR032203">
    <property type="entry name" value="DUF5022"/>
</dbReference>
<dbReference type="EMBL" id="CACRUB010000051">
    <property type="protein sequence ID" value="VYU67526.1"/>
    <property type="molecule type" value="Genomic_DNA"/>
</dbReference>
<evidence type="ECO:0000256" key="1">
    <source>
        <dbReference type="SAM" id="SignalP"/>
    </source>
</evidence>
<evidence type="ECO:0000313" key="2">
    <source>
        <dbReference type="EMBL" id="VYU67526.1"/>
    </source>
</evidence>
<name>A0A6N3GSS8_FLAPL</name>
<organism evidence="2">
    <name type="scientific">Flavonifractor plautii</name>
    <name type="common">Fusobacterium plautii</name>
    <dbReference type="NCBI Taxonomy" id="292800"/>
    <lineage>
        <taxon>Bacteria</taxon>
        <taxon>Bacillati</taxon>
        <taxon>Bacillota</taxon>
        <taxon>Clostridia</taxon>
        <taxon>Eubacteriales</taxon>
        <taxon>Oscillospiraceae</taxon>
        <taxon>Flavonifractor</taxon>
    </lineage>
</organism>
<feature type="signal peptide" evidence="1">
    <location>
        <begin position="1"/>
        <end position="38"/>
    </location>
</feature>
<gene>
    <name evidence="2" type="ORF">FPLFYP42_03349</name>
</gene>
<proteinExistence type="predicted"/>
<sequence length="362" mass="41254">MRRSTVSFVLLPAIMRRNISIFLIISILCASLSPSALAVDSECKDMIFITKAPGNEYFMETTNLFASKISAKRLIDFDGIYMTESGQYIQRVANGNYIPVDKVALSLGDSQLKQTLAIYDLPVDIYNDILNMQKLAEATECADTAQAVFFTPPNTRSTMPDETYIDDSGRKFIDRQVYYTNMSTGPQMVEAPSVTKDLLQSLKEITMLGVGFTPAGTAISITETGVTLWDIWSDRHPGVTDITFHNTNYFWIQLRYNILSKFTYYYDEALDYEYLGCTTQKARITQIETETYTFLEDIGGATERTTDYNPDAEYFSTNFDYPYDLAFDHRYVTYTERVSAQIGPYKIDGKEIEIRFTFAWPT</sequence>